<gene>
    <name evidence="2" type="ORF">DPX16_19369</name>
</gene>
<organism evidence="2 3">
    <name type="scientific">Anabarilius grahami</name>
    <name type="common">Kanglang fish</name>
    <name type="synonym">Barilius grahami</name>
    <dbReference type="NCBI Taxonomy" id="495550"/>
    <lineage>
        <taxon>Eukaryota</taxon>
        <taxon>Metazoa</taxon>
        <taxon>Chordata</taxon>
        <taxon>Craniata</taxon>
        <taxon>Vertebrata</taxon>
        <taxon>Euteleostomi</taxon>
        <taxon>Actinopterygii</taxon>
        <taxon>Neopterygii</taxon>
        <taxon>Teleostei</taxon>
        <taxon>Ostariophysi</taxon>
        <taxon>Cypriniformes</taxon>
        <taxon>Xenocyprididae</taxon>
        <taxon>Xenocypridinae</taxon>
        <taxon>Xenocypridinae incertae sedis</taxon>
        <taxon>Anabarilius</taxon>
    </lineage>
</organism>
<proteinExistence type="predicted"/>
<comment type="caution">
    <text evidence="2">The sequence shown here is derived from an EMBL/GenBank/DDBJ whole genome shotgun (WGS) entry which is preliminary data.</text>
</comment>
<feature type="compositionally biased region" description="Polar residues" evidence="1">
    <location>
        <begin position="129"/>
        <end position="140"/>
    </location>
</feature>
<evidence type="ECO:0000256" key="1">
    <source>
        <dbReference type="SAM" id="MobiDB-lite"/>
    </source>
</evidence>
<dbReference type="AlphaFoldDB" id="A0A3N0Z067"/>
<reference evidence="2 3" key="1">
    <citation type="submission" date="2018-10" db="EMBL/GenBank/DDBJ databases">
        <title>Genome assembly for a Yunnan-Guizhou Plateau 3E fish, Anabarilius grahami (Regan), and its evolutionary and genetic applications.</title>
        <authorList>
            <person name="Jiang W."/>
        </authorList>
    </citation>
    <scope>NUCLEOTIDE SEQUENCE [LARGE SCALE GENOMIC DNA]</scope>
    <source>
        <strain evidence="2">AG-KIZ</strain>
        <tissue evidence="2">Muscle</tissue>
    </source>
</reference>
<accession>A0A3N0Z067</accession>
<keyword evidence="3" id="KW-1185">Reference proteome</keyword>
<feature type="region of interest" description="Disordered" evidence="1">
    <location>
        <begin position="40"/>
        <end position="63"/>
    </location>
</feature>
<protein>
    <submittedName>
        <fullName evidence="2">Uncharacterized protein</fullName>
    </submittedName>
</protein>
<evidence type="ECO:0000313" key="3">
    <source>
        <dbReference type="Proteomes" id="UP000281406"/>
    </source>
</evidence>
<feature type="compositionally biased region" description="Polar residues" evidence="1">
    <location>
        <begin position="88"/>
        <end position="103"/>
    </location>
</feature>
<evidence type="ECO:0000313" key="2">
    <source>
        <dbReference type="EMBL" id="ROL51850.1"/>
    </source>
</evidence>
<dbReference type="EMBL" id="RJVU01018281">
    <property type="protein sequence ID" value="ROL51850.1"/>
    <property type="molecule type" value="Genomic_DNA"/>
</dbReference>
<feature type="region of interest" description="Disordered" evidence="1">
    <location>
        <begin position="88"/>
        <end position="140"/>
    </location>
</feature>
<dbReference type="Proteomes" id="UP000281406">
    <property type="component" value="Unassembled WGS sequence"/>
</dbReference>
<name>A0A3N0Z067_ANAGA</name>
<sequence length="140" mass="15515">MRQLGPSLEQVVLMDSSVRTGGPIDMSRLHRRRAKFPAVWVSSKHGRRTALQPKAVPPPTKSYQSAVKRVCLTHYRSVLMMKQSISSYFSKNPSTSKDTSAEGTTADADSDQEKEQASERPTPVIKILNSVQNGCKNFHG</sequence>